<dbReference type="Pfam" id="PF01129">
    <property type="entry name" value="ART"/>
    <property type="match status" value="1"/>
</dbReference>
<evidence type="ECO:0000256" key="7">
    <source>
        <dbReference type="ARBA" id="ARBA00022825"/>
    </source>
</evidence>
<dbReference type="InterPro" id="IPR043504">
    <property type="entry name" value="Peptidase_S1_PA_chymotrypsin"/>
</dbReference>
<keyword evidence="2 11" id="KW-0645">Protease</keyword>
<dbReference type="InterPro" id="IPR018114">
    <property type="entry name" value="TRYPSIN_HIS"/>
</dbReference>
<evidence type="ECO:0000256" key="8">
    <source>
        <dbReference type="ARBA" id="ARBA00023157"/>
    </source>
</evidence>
<proteinExistence type="inferred from homology"/>
<evidence type="ECO:0000259" key="12">
    <source>
        <dbReference type="PROSITE" id="PS50240"/>
    </source>
</evidence>
<organism evidence="13 14">
    <name type="scientific">Lates japonicus</name>
    <name type="common">Japanese lates</name>
    <dbReference type="NCBI Taxonomy" id="270547"/>
    <lineage>
        <taxon>Eukaryota</taxon>
        <taxon>Metazoa</taxon>
        <taxon>Chordata</taxon>
        <taxon>Craniata</taxon>
        <taxon>Vertebrata</taxon>
        <taxon>Euteleostomi</taxon>
        <taxon>Actinopterygii</taxon>
        <taxon>Neopterygii</taxon>
        <taxon>Teleostei</taxon>
        <taxon>Neoteleostei</taxon>
        <taxon>Acanthomorphata</taxon>
        <taxon>Carangaria</taxon>
        <taxon>Carangaria incertae sedis</taxon>
        <taxon>Centropomidae</taxon>
        <taxon>Lates</taxon>
    </lineage>
</organism>
<keyword evidence="13" id="KW-0472">Membrane</keyword>
<dbReference type="Proteomes" id="UP001279410">
    <property type="component" value="Unassembled WGS sequence"/>
</dbReference>
<evidence type="ECO:0000256" key="11">
    <source>
        <dbReference type="RuleBase" id="RU363034"/>
    </source>
</evidence>
<comment type="catalytic activity">
    <reaction evidence="9 10">
        <text>L-arginyl-[protein] + NAD(+) = N(omega)-(ADP-D-ribosyl)-L-arginyl-[protein] + nicotinamide + H(+)</text>
        <dbReference type="Rhea" id="RHEA:19149"/>
        <dbReference type="Rhea" id="RHEA-COMP:10532"/>
        <dbReference type="Rhea" id="RHEA-COMP:15087"/>
        <dbReference type="ChEBI" id="CHEBI:15378"/>
        <dbReference type="ChEBI" id="CHEBI:17154"/>
        <dbReference type="ChEBI" id="CHEBI:29965"/>
        <dbReference type="ChEBI" id="CHEBI:57540"/>
        <dbReference type="ChEBI" id="CHEBI:142554"/>
        <dbReference type="EC" id="2.4.2.31"/>
    </reaction>
</comment>
<comment type="caution">
    <text evidence="13">The sequence shown here is derived from an EMBL/GenBank/DDBJ whole genome shotgun (WGS) entry which is preliminary data.</text>
</comment>
<evidence type="ECO:0000256" key="3">
    <source>
        <dbReference type="ARBA" id="ARBA00022676"/>
    </source>
</evidence>
<feature type="signal peptide" evidence="10">
    <location>
        <begin position="1"/>
        <end position="26"/>
    </location>
</feature>
<evidence type="ECO:0000256" key="5">
    <source>
        <dbReference type="ARBA" id="ARBA00022695"/>
    </source>
</evidence>
<dbReference type="GO" id="GO:0004252">
    <property type="term" value="F:serine-type endopeptidase activity"/>
    <property type="evidence" value="ECO:0007669"/>
    <property type="project" value="InterPro"/>
</dbReference>
<evidence type="ECO:0000313" key="14">
    <source>
        <dbReference type="Proteomes" id="UP001279410"/>
    </source>
</evidence>
<dbReference type="PROSITE" id="PS00134">
    <property type="entry name" value="TRYPSIN_HIS"/>
    <property type="match status" value="1"/>
</dbReference>
<evidence type="ECO:0000256" key="2">
    <source>
        <dbReference type="ARBA" id="ARBA00022670"/>
    </source>
</evidence>
<evidence type="ECO:0000256" key="1">
    <source>
        <dbReference type="ARBA" id="ARBA00009558"/>
    </source>
</evidence>
<dbReference type="InterPro" id="IPR001314">
    <property type="entry name" value="Peptidase_S1A"/>
</dbReference>
<dbReference type="PRINTS" id="PR00722">
    <property type="entry name" value="CHYMOTRYPSIN"/>
</dbReference>
<keyword evidence="10" id="KW-0521">NADP</keyword>
<keyword evidence="10" id="KW-0732">Signal</keyword>
<keyword evidence="7 11" id="KW-0720">Serine protease</keyword>
<protein>
    <recommendedName>
        <fullName evidence="10">NAD(P)(+)--arginine ADP-ribosyltransferase</fullName>
        <ecNumber evidence="10">2.4.2.31</ecNumber>
        <ecNumber evidence="11">3.4.21.-</ecNumber>
    </recommendedName>
    <alternativeName>
        <fullName evidence="10">Mono(ADP-ribosyl)transferase</fullName>
    </alternativeName>
</protein>
<evidence type="ECO:0000256" key="4">
    <source>
        <dbReference type="ARBA" id="ARBA00022679"/>
    </source>
</evidence>
<keyword evidence="14" id="KW-1185">Reference proteome</keyword>
<reference evidence="13" key="1">
    <citation type="submission" date="2022-08" db="EMBL/GenBank/DDBJ databases">
        <title>Genome sequencing of akame (Lates japonicus).</title>
        <authorList>
            <person name="Hashiguchi Y."/>
            <person name="Takahashi H."/>
        </authorList>
    </citation>
    <scope>NUCLEOTIDE SEQUENCE</scope>
    <source>
        <strain evidence="13">Kochi</strain>
    </source>
</reference>
<dbReference type="EC" id="3.4.21.-" evidence="11"/>
<feature type="domain" description="Peptidase S1" evidence="12">
    <location>
        <begin position="436"/>
        <end position="674"/>
    </location>
</feature>
<dbReference type="Pfam" id="PF00089">
    <property type="entry name" value="Trypsin"/>
    <property type="match status" value="2"/>
</dbReference>
<dbReference type="InterPro" id="IPR000768">
    <property type="entry name" value="ART"/>
</dbReference>
<keyword evidence="13" id="KW-0812">Transmembrane</keyword>
<dbReference type="FunFam" id="2.40.10.10:FF:000118">
    <property type="entry name" value="Chymotrypsinogen A"/>
    <property type="match status" value="1"/>
</dbReference>
<comment type="similarity">
    <text evidence="1 10">Belongs to the Arg-specific ADP-ribosyltransferase family.</text>
</comment>
<sequence length="676" mass="75319">MGGKTRIFASVCLLLCWMLLIHPVRGGNPSSQVTSIPLDMSVNAIDDMYFGCTEQMRNKLKNKRDQLSISNKSQKDFKNCLEKAKKKTDNAALTPDHVQAICTYTSDGIYREFNQAVREDKSKYDSNYQFHSLHFWLTDAIQVLNEARKKALKKPESYLAGVRPFSLEQEMESRIIGGQEAWAHSWPWQVSLCFATMPACGGAIISPLWVISAAHCFKRYNKASFWTVLAGKHDLDNPHEAGQQEVGVSMIINHYGYNTRTKESDMALLKLQQPVVFNQFIRPIDLWMTPLPLHRKCTVTGWGSTRENGPRVNRLQEVNVTILPPDVCNQYYLGRIRSSMFCAGKDGGGADACQGDSGGPLSCFTGSRYELAGLVSWGVGCGRARRPGVYTKLQQHTPWIYDVMSDQNRVYTDDLTNEEDRCGEQQSSSCDHAPGLIGLSVSQDGEVSVENVTQSCPFFWPWQVSLQSNGRHYCSGALIHRRWVITAKHCNVRAKEDVVALGVHDLRFSSSQTVPVDEVFNLPQDGSFPPKSDLSLVRLSVPARFSSQVSLVCVPDEDEELDDSWHCVTTGWGAVKITGDVDPDRLHHVGLTLVNQTTCRQKWGGLVTDSHICSHPAGSTSCMGDSGAPLFCRKHGAYFLFGVVTWGSGRCAADKPSVFTRISDYDSWITEVTEDM</sequence>
<gene>
    <name evidence="13" type="ORF">AKAME5_002008600</name>
</gene>
<dbReference type="PROSITE" id="PS00135">
    <property type="entry name" value="TRYPSIN_SER"/>
    <property type="match status" value="1"/>
</dbReference>
<dbReference type="InterPro" id="IPR033116">
    <property type="entry name" value="TRYPSIN_SER"/>
</dbReference>
<dbReference type="CDD" id="cd00190">
    <property type="entry name" value="Tryp_SPc"/>
    <property type="match status" value="2"/>
</dbReference>
<dbReference type="SUPFAM" id="SSF56399">
    <property type="entry name" value="ADP-ribosylation"/>
    <property type="match status" value="1"/>
</dbReference>
<keyword evidence="8" id="KW-1015">Disulfide bond</keyword>
<dbReference type="EMBL" id="BRZM01000150">
    <property type="protein sequence ID" value="GLD68773.1"/>
    <property type="molecule type" value="Genomic_DNA"/>
</dbReference>
<evidence type="ECO:0000256" key="6">
    <source>
        <dbReference type="ARBA" id="ARBA00022801"/>
    </source>
</evidence>
<dbReference type="Gene3D" id="2.40.10.10">
    <property type="entry name" value="Trypsin-like serine proteases"/>
    <property type="match status" value="2"/>
</dbReference>
<name>A0AAD3N8Y4_LATJO</name>
<dbReference type="GO" id="GO:0016779">
    <property type="term" value="F:nucleotidyltransferase activity"/>
    <property type="evidence" value="ECO:0007669"/>
    <property type="project" value="UniProtKB-KW"/>
</dbReference>
<dbReference type="InterPro" id="IPR009003">
    <property type="entry name" value="Peptidase_S1_PA"/>
</dbReference>
<dbReference type="EC" id="2.4.2.31" evidence="10"/>
<dbReference type="InterPro" id="IPR001254">
    <property type="entry name" value="Trypsin_dom"/>
</dbReference>
<evidence type="ECO:0000256" key="10">
    <source>
        <dbReference type="RuleBase" id="RU361228"/>
    </source>
</evidence>
<keyword evidence="3 10" id="KW-0328">Glycosyltransferase</keyword>
<dbReference type="SMART" id="SM00020">
    <property type="entry name" value="Tryp_SPc"/>
    <property type="match status" value="2"/>
</dbReference>
<dbReference type="PANTHER" id="PTHR24252:SF18">
    <property type="entry name" value="OVOCHYMASE 1"/>
    <property type="match status" value="1"/>
</dbReference>
<keyword evidence="4 10" id="KW-0808">Transferase</keyword>
<dbReference type="AlphaFoldDB" id="A0AAD3N8Y4"/>
<dbReference type="GO" id="GO:0006508">
    <property type="term" value="P:proteolysis"/>
    <property type="evidence" value="ECO:0007669"/>
    <property type="project" value="UniProtKB-KW"/>
</dbReference>
<dbReference type="GO" id="GO:0106274">
    <property type="term" value="F:NAD+-protein-arginine ADP-ribosyltransferase activity"/>
    <property type="evidence" value="ECO:0007669"/>
    <property type="project" value="UniProtKB-EC"/>
</dbReference>
<dbReference type="FunFam" id="2.40.10.10:FF:000003">
    <property type="entry name" value="Transmembrane serine protease 3"/>
    <property type="match status" value="1"/>
</dbReference>
<dbReference type="Gene3D" id="3.90.176.10">
    <property type="entry name" value="Toxin ADP-ribosyltransferase, Chain A, domain 1"/>
    <property type="match status" value="1"/>
</dbReference>
<evidence type="ECO:0000256" key="9">
    <source>
        <dbReference type="ARBA" id="ARBA00047597"/>
    </source>
</evidence>
<accession>A0AAD3N8Y4</accession>
<feature type="chain" id="PRO_5041783775" description="NAD(P)(+)--arginine ADP-ribosyltransferase" evidence="10">
    <location>
        <begin position="27"/>
        <end position="676"/>
    </location>
</feature>
<evidence type="ECO:0000313" key="13">
    <source>
        <dbReference type="EMBL" id="GLD68773.1"/>
    </source>
</evidence>
<dbReference type="PROSITE" id="PS50240">
    <property type="entry name" value="TRYPSIN_DOM"/>
    <property type="match status" value="2"/>
</dbReference>
<feature type="domain" description="Peptidase S1" evidence="12">
    <location>
        <begin position="175"/>
        <end position="405"/>
    </location>
</feature>
<keyword evidence="10" id="KW-0520">NAD</keyword>
<keyword evidence="5" id="KW-0548">Nucleotidyltransferase</keyword>
<dbReference type="PANTHER" id="PTHR24252">
    <property type="entry name" value="ACROSIN-RELATED"/>
    <property type="match status" value="1"/>
</dbReference>
<keyword evidence="6 11" id="KW-0378">Hydrolase</keyword>
<dbReference type="SUPFAM" id="SSF50494">
    <property type="entry name" value="Trypsin-like serine proteases"/>
    <property type="match status" value="2"/>
</dbReference>